<gene>
    <name evidence="3" type="ORF">GA0070616_1382</name>
</gene>
<keyword evidence="2" id="KW-1133">Transmembrane helix</keyword>
<protein>
    <submittedName>
        <fullName evidence="3">Uncharacterized protein</fullName>
    </submittedName>
</protein>
<feature type="compositionally biased region" description="Gly residues" evidence="1">
    <location>
        <begin position="120"/>
        <end position="129"/>
    </location>
</feature>
<sequence>MAAESDGQRRDRPPGPTNQHLFFRLGALGLSVTETLVVFVGIPAAVILVVAGLAYVGGGGSGGGAKRYRPGRPFDFTPVWFLGRPEQLADSAGTALAAGAQAPALTSRKQEQAGVEPPAGGTGGASDRW</sequence>
<accession>A0A1C6RLI8</accession>
<dbReference type="Proteomes" id="UP000199699">
    <property type="component" value="Unassembled WGS sequence"/>
</dbReference>
<evidence type="ECO:0000256" key="1">
    <source>
        <dbReference type="SAM" id="MobiDB-lite"/>
    </source>
</evidence>
<name>A0A1C6RLI8_9ACTN</name>
<organism evidence="3 4">
    <name type="scientific">Micromonospora nigra</name>
    <dbReference type="NCBI Taxonomy" id="145857"/>
    <lineage>
        <taxon>Bacteria</taxon>
        <taxon>Bacillati</taxon>
        <taxon>Actinomycetota</taxon>
        <taxon>Actinomycetes</taxon>
        <taxon>Micromonosporales</taxon>
        <taxon>Micromonosporaceae</taxon>
        <taxon>Micromonospora</taxon>
    </lineage>
</organism>
<dbReference type="STRING" id="145857.GA0070616_1382"/>
<keyword evidence="2" id="KW-0472">Membrane</keyword>
<keyword evidence="4" id="KW-1185">Reference proteome</keyword>
<evidence type="ECO:0000313" key="4">
    <source>
        <dbReference type="Proteomes" id="UP000199699"/>
    </source>
</evidence>
<dbReference type="EMBL" id="FMHT01000003">
    <property type="protein sequence ID" value="SCL17894.1"/>
    <property type="molecule type" value="Genomic_DNA"/>
</dbReference>
<feature type="transmembrane region" description="Helical" evidence="2">
    <location>
        <begin position="36"/>
        <end position="57"/>
    </location>
</feature>
<proteinExistence type="predicted"/>
<keyword evidence="2" id="KW-0812">Transmembrane</keyword>
<feature type="region of interest" description="Disordered" evidence="1">
    <location>
        <begin position="100"/>
        <end position="129"/>
    </location>
</feature>
<reference evidence="3 4" key="1">
    <citation type="submission" date="2016-06" db="EMBL/GenBank/DDBJ databases">
        <authorList>
            <person name="Kjaerup R.B."/>
            <person name="Dalgaard T.S."/>
            <person name="Juul-Madsen H.R."/>
        </authorList>
    </citation>
    <scope>NUCLEOTIDE SEQUENCE [LARGE SCALE GENOMIC DNA]</scope>
    <source>
        <strain evidence="3 4">DSM 43818</strain>
    </source>
</reference>
<dbReference type="AlphaFoldDB" id="A0A1C6RLI8"/>
<evidence type="ECO:0000313" key="3">
    <source>
        <dbReference type="EMBL" id="SCL17894.1"/>
    </source>
</evidence>
<evidence type="ECO:0000256" key="2">
    <source>
        <dbReference type="SAM" id="Phobius"/>
    </source>
</evidence>